<feature type="transmembrane region" description="Helical" evidence="1">
    <location>
        <begin position="89"/>
        <end position="115"/>
    </location>
</feature>
<dbReference type="WBParaSite" id="GPLIN_001130900">
    <property type="protein sequence ID" value="GPLIN_001130900"/>
    <property type="gene ID" value="GPLIN_001130900"/>
</dbReference>
<reference evidence="2" key="2">
    <citation type="submission" date="2014-05" db="EMBL/GenBank/DDBJ databases">
        <title>The genome and life-stage specific transcriptomes of Globodera pallida elucidate key aspects of plant parasitism by a cyst nematode.</title>
        <authorList>
            <person name="Cotton J.A."/>
            <person name="Lilley C.J."/>
            <person name="Jones L.M."/>
            <person name="Kikuchi T."/>
            <person name="Reid A.J."/>
            <person name="Thorpe P."/>
            <person name="Tsai I.J."/>
            <person name="Beasley H."/>
            <person name="Blok V."/>
            <person name="Cock P.J.A."/>
            <person name="Van den Akker S.E."/>
            <person name="Holroyd N."/>
            <person name="Hunt M."/>
            <person name="Mantelin S."/>
            <person name="Naghra H."/>
            <person name="Pain A."/>
            <person name="Palomares-Rius J.E."/>
            <person name="Zarowiecki M."/>
            <person name="Berriman M."/>
            <person name="Jones J.T."/>
            <person name="Urwin P.E."/>
        </authorList>
    </citation>
    <scope>NUCLEOTIDE SEQUENCE [LARGE SCALE GENOMIC DNA]</scope>
    <source>
        <strain evidence="2">Lindley</strain>
    </source>
</reference>
<keyword evidence="2" id="KW-1185">Reference proteome</keyword>
<reference evidence="3" key="3">
    <citation type="submission" date="2016-06" db="UniProtKB">
        <authorList>
            <consortium name="WormBaseParasite"/>
        </authorList>
    </citation>
    <scope>IDENTIFICATION</scope>
</reference>
<keyword evidence="1" id="KW-1133">Transmembrane helix</keyword>
<dbReference type="AlphaFoldDB" id="A0A183CEK4"/>
<organism evidence="2 3">
    <name type="scientific">Globodera pallida</name>
    <name type="common">Potato cyst nematode worm</name>
    <name type="synonym">Heterodera pallida</name>
    <dbReference type="NCBI Taxonomy" id="36090"/>
    <lineage>
        <taxon>Eukaryota</taxon>
        <taxon>Metazoa</taxon>
        <taxon>Ecdysozoa</taxon>
        <taxon>Nematoda</taxon>
        <taxon>Chromadorea</taxon>
        <taxon>Rhabditida</taxon>
        <taxon>Tylenchina</taxon>
        <taxon>Tylenchomorpha</taxon>
        <taxon>Tylenchoidea</taxon>
        <taxon>Heteroderidae</taxon>
        <taxon>Heteroderinae</taxon>
        <taxon>Globodera</taxon>
    </lineage>
</organism>
<evidence type="ECO:0000313" key="3">
    <source>
        <dbReference type="WBParaSite" id="GPLIN_001130900"/>
    </source>
</evidence>
<evidence type="ECO:0000313" key="2">
    <source>
        <dbReference type="Proteomes" id="UP000050741"/>
    </source>
</evidence>
<protein>
    <submittedName>
        <fullName evidence="3">Transmembrane protein</fullName>
    </submittedName>
</protein>
<keyword evidence="1" id="KW-0472">Membrane</keyword>
<evidence type="ECO:0000256" key="1">
    <source>
        <dbReference type="SAM" id="Phobius"/>
    </source>
</evidence>
<reference evidence="2" key="1">
    <citation type="submission" date="2013-12" db="EMBL/GenBank/DDBJ databases">
        <authorList>
            <person name="Aslett M."/>
        </authorList>
    </citation>
    <scope>NUCLEOTIDE SEQUENCE [LARGE SCALE GENOMIC DNA]</scope>
    <source>
        <strain evidence="2">Lindley</strain>
    </source>
</reference>
<sequence>MTECSEEMQYCFASSCALENVVLLAWDCIAHANCDATNKNYGKGLNLTSSPCRCQFGAKGVDWGNENLTFSPAASVTITPPANFGFCPIPTFCAVLMAALGIAISFYANIVGYGFSAA</sequence>
<proteinExistence type="predicted"/>
<accession>A0A183CEK4</accession>
<keyword evidence="1" id="KW-0812">Transmembrane</keyword>
<name>A0A183CEK4_GLOPA</name>
<dbReference type="Proteomes" id="UP000050741">
    <property type="component" value="Unassembled WGS sequence"/>
</dbReference>